<feature type="transmembrane region" description="Helical" evidence="8">
    <location>
        <begin position="44"/>
        <end position="63"/>
    </location>
</feature>
<dbReference type="Gene3D" id="3.30.565.10">
    <property type="entry name" value="Histidine kinase-like ATPase, C-terminal domain"/>
    <property type="match status" value="1"/>
</dbReference>
<dbReference type="CDD" id="cd00082">
    <property type="entry name" value="HisKA"/>
    <property type="match status" value="1"/>
</dbReference>
<dbReference type="Pfam" id="PF02518">
    <property type="entry name" value="HATPase_c"/>
    <property type="match status" value="1"/>
</dbReference>
<keyword evidence="4" id="KW-0808">Transferase</keyword>
<keyword evidence="6" id="KW-0902">Two-component regulatory system</keyword>
<dbReference type="AlphaFoldDB" id="A0A4R5PPH2"/>
<dbReference type="SMART" id="SM00387">
    <property type="entry name" value="HATPase_c"/>
    <property type="match status" value="1"/>
</dbReference>
<dbReference type="FunFam" id="3.30.565.10:FF:000006">
    <property type="entry name" value="Sensor histidine kinase WalK"/>
    <property type="match status" value="1"/>
</dbReference>
<evidence type="ECO:0000256" key="4">
    <source>
        <dbReference type="ARBA" id="ARBA00022679"/>
    </source>
</evidence>
<dbReference type="InterPro" id="IPR003661">
    <property type="entry name" value="HisK_dim/P_dom"/>
</dbReference>
<dbReference type="SUPFAM" id="SSF55874">
    <property type="entry name" value="ATPase domain of HSP90 chaperone/DNA topoisomerase II/histidine kinase"/>
    <property type="match status" value="1"/>
</dbReference>
<dbReference type="CDD" id="cd00130">
    <property type="entry name" value="PAS"/>
    <property type="match status" value="1"/>
</dbReference>
<dbReference type="InterPro" id="IPR050736">
    <property type="entry name" value="Sensor_HK_Regulatory"/>
</dbReference>
<feature type="transmembrane region" description="Helical" evidence="8">
    <location>
        <begin position="142"/>
        <end position="164"/>
    </location>
</feature>
<dbReference type="PANTHER" id="PTHR43711:SF26">
    <property type="entry name" value="SENSOR HISTIDINE KINASE RCSC"/>
    <property type="match status" value="1"/>
</dbReference>
<protein>
    <recommendedName>
        <fullName evidence="2">histidine kinase</fullName>
        <ecNumber evidence="2">2.7.13.3</ecNumber>
    </recommendedName>
</protein>
<dbReference type="InterPro" id="IPR036097">
    <property type="entry name" value="HisK_dim/P_sf"/>
</dbReference>
<dbReference type="GO" id="GO:0000155">
    <property type="term" value="F:phosphorelay sensor kinase activity"/>
    <property type="evidence" value="ECO:0007669"/>
    <property type="project" value="InterPro"/>
</dbReference>
<evidence type="ECO:0000256" key="8">
    <source>
        <dbReference type="SAM" id="Phobius"/>
    </source>
</evidence>
<feature type="transmembrane region" description="Helical" evidence="8">
    <location>
        <begin position="102"/>
        <end position="130"/>
    </location>
</feature>
<comment type="caution">
    <text evidence="10">The sequence shown here is derived from an EMBL/GenBank/DDBJ whole genome shotgun (WGS) entry which is preliminary data.</text>
</comment>
<dbReference type="EMBL" id="SMSI01000001">
    <property type="protein sequence ID" value="TDH38828.1"/>
    <property type="molecule type" value="Genomic_DNA"/>
</dbReference>
<evidence type="ECO:0000256" key="5">
    <source>
        <dbReference type="ARBA" id="ARBA00022777"/>
    </source>
</evidence>
<dbReference type="Proteomes" id="UP000295131">
    <property type="component" value="Unassembled WGS sequence"/>
</dbReference>
<evidence type="ECO:0000256" key="7">
    <source>
        <dbReference type="SAM" id="MobiDB-lite"/>
    </source>
</evidence>
<feature type="region of interest" description="Disordered" evidence="7">
    <location>
        <begin position="598"/>
        <end position="622"/>
    </location>
</feature>
<comment type="catalytic activity">
    <reaction evidence="1">
        <text>ATP + protein L-histidine = ADP + protein N-phospho-L-histidine.</text>
        <dbReference type="EC" id="2.7.13.3"/>
    </reaction>
</comment>
<dbReference type="InterPro" id="IPR003594">
    <property type="entry name" value="HATPase_dom"/>
</dbReference>
<keyword evidence="8" id="KW-0812">Transmembrane</keyword>
<dbReference type="InterPro" id="IPR004358">
    <property type="entry name" value="Sig_transdc_His_kin-like_C"/>
</dbReference>
<dbReference type="Pfam" id="PF00512">
    <property type="entry name" value="HisKA"/>
    <property type="match status" value="1"/>
</dbReference>
<gene>
    <name evidence="10" type="ORF">E2A64_06970</name>
</gene>
<evidence type="ECO:0000313" key="10">
    <source>
        <dbReference type="EMBL" id="TDH38828.1"/>
    </source>
</evidence>
<dbReference type="SMART" id="SM00388">
    <property type="entry name" value="HisKA"/>
    <property type="match status" value="1"/>
</dbReference>
<dbReference type="SUPFAM" id="SSF47384">
    <property type="entry name" value="Homodimeric domain of signal transducing histidine kinase"/>
    <property type="match status" value="1"/>
</dbReference>
<dbReference type="InterPro" id="IPR000014">
    <property type="entry name" value="PAS"/>
</dbReference>
<keyword evidence="3" id="KW-0597">Phosphoprotein</keyword>
<keyword evidence="11" id="KW-1185">Reference proteome</keyword>
<evidence type="ECO:0000256" key="6">
    <source>
        <dbReference type="ARBA" id="ARBA00023012"/>
    </source>
</evidence>
<evidence type="ECO:0000313" key="11">
    <source>
        <dbReference type="Proteomes" id="UP000295131"/>
    </source>
</evidence>
<feature type="domain" description="Histidine kinase" evidence="9">
    <location>
        <begin position="360"/>
        <end position="580"/>
    </location>
</feature>
<evidence type="ECO:0000256" key="3">
    <source>
        <dbReference type="ARBA" id="ARBA00022553"/>
    </source>
</evidence>
<sequence>MESAGMRKANFTGKLEDLLVEAADGWLAGGALSGPERDEALDQIVDWLGAGIVLLAIAVPVLAISLNLPLAIAGGFYAASVPLAACGLLAGTGSLTAGRLTALAACGLGMAALAVSTGGLGSPFLLLAALLPFESAFARRGLRCVVAGLVASAAVVSAAAIASFSGVVSAVPANATAATLVFLVVYCSARALSLSAAPRVVEEEPVEDEEPEAAAFDPSDIFDRLPGLVTLHDRNGQVIRAAGADRKAFIDWMGDPVGNHFLARIHISDRIAFLDAFDALRRGESRRRVELRMERLGSGEPQFSHLAVDLMAECTEEGAFLGAVVQSRDVSELVENRTQLAGAVAQAENANDAKSRFLAAVSHELRTPLNAIIGFSDILAREYFGTLANDRQREYVGLIHRSGHHLLSLVNTMLDMSKIEAGRYELVAETFPLSESVENCVAMLGLQAEEKGVTLTKRLARDAGEIVADRRAIQQILINLVGNAIKFTEPGGVVSTDIERAGDALRIVVSDTGVGIPKDQLARIGEPFVQGQNSLSRNYEGTGLGLSLVKGLVSLHGGSFLIESREGEGTSISIELPANGEGMSSGDVVHDQMLAFPPRLSAEPGKDGNEQESDNDATARIA</sequence>
<keyword evidence="8" id="KW-1133">Transmembrane helix</keyword>
<dbReference type="PROSITE" id="PS50109">
    <property type="entry name" value="HIS_KIN"/>
    <property type="match status" value="1"/>
</dbReference>
<dbReference type="PANTHER" id="PTHR43711">
    <property type="entry name" value="TWO-COMPONENT HISTIDINE KINASE"/>
    <property type="match status" value="1"/>
</dbReference>
<keyword evidence="5 10" id="KW-0418">Kinase</keyword>
<organism evidence="10 11">
    <name type="scientific">Pseudohoeflea suaedae</name>
    <dbReference type="NCBI Taxonomy" id="877384"/>
    <lineage>
        <taxon>Bacteria</taxon>
        <taxon>Pseudomonadati</taxon>
        <taxon>Pseudomonadota</taxon>
        <taxon>Alphaproteobacteria</taxon>
        <taxon>Hyphomicrobiales</taxon>
        <taxon>Rhizobiaceae</taxon>
        <taxon>Pseudohoeflea</taxon>
    </lineage>
</organism>
<reference evidence="10 11" key="1">
    <citation type="journal article" date="2013" name="Int. J. Syst. Evol. Microbiol.">
        <title>Hoeflea suaedae sp. nov., an endophytic bacterium isolated from the root of the halophyte Suaeda maritima.</title>
        <authorList>
            <person name="Chung E.J."/>
            <person name="Park J.A."/>
            <person name="Pramanik P."/>
            <person name="Bibi F."/>
            <person name="Jeon C.O."/>
            <person name="Chung Y.R."/>
        </authorList>
    </citation>
    <scope>NUCLEOTIDE SEQUENCE [LARGE SCALE GENOMIC DNA]</scope>
    <source>
        <strain evidence="10 11">YC6898</strain>
    </source>
</reference>
<proteinExistence type="predicted"/>
<feature type="transmembrane region" description="Helical" evidence="8">
    <location>
        <begin position="70"/>
        <end position="90"/>
    </location>
</feature>
<dbReference type="EC" id="2.7.13.3" evidence="2"/>
<evidence type="ECO:0000256" key="1">
    <source>
        <dbReference type="ARBA" id="ARBA00000085"/>
    </source>
</evidence>
<keyword evidence="8" id="KW-0472">Membrane</keyword>
<dbReference type="PRINTS" id="PR00344">
    <property type="entry name" value="BCTRLSENSOR"/>
</dbReference>
<evidence type="ECO:0000256" key="2">
    <source>
        <dbReference type="ARBA" id="ARBA00012438"/>
    </source>
</evidence>
<name>A0A4R5PPH2_9HYPH</name>
<dbReference type="InterPro" id="IPR005467">
    <property type="entry name" value="His_kinase_dom"/>
</dbReference>
<dbReference type="CDD" id="cd16922">
    <property type="entry name" value="HATPase_EvgS-ArcB-TorS-like"/>
    <property type="match status" value="1"/>
</dbReference>
<accession>A0A4R5PPH2</accession>
<dbReference type="Gene3D" id="3.30.450.20">
    <property type="entry name" value="PAS domain"/>
    <property type="match status" value="1"/>
</dbReference>
<dbReference type="Gene3D" id="1.10.287.130">
    <property type="match status" value="1"/>
</dbReference>
<evidence type="ECO:0000259" key="9">
    <source>
        <dbReference type="PROSITE" id="PS50109"/>
    </source>
</evidence>
<dbReference type="InterPro" id="IPR036890">
    <property type="entry name" value="HATPase_C_sf"/>
</dbReference>